<dbReference type="Proteomes" id="UP000284706">
    <property type="component" value="Unassembled WGS sequence"/>
</dbReference>
<dbReference type="GO" id="GO:0008270">
    <property type="term" value="F:zinc ion binding"/>
    <property type="evidence" value="ECO:0007669"/>
    <property type="project" value="UniProtKB-KW"/>
</dbReference>
<evidence type="ECO:0000259" key="11">
    <source>
        <dbReference type="PROSITE" id="PS51726"/>
    </source>
</evidence>
<dbReference type="InParanoid" id="A0A409Y4Z7"/>
<dbReference type="PROSITE" id="PS51726">
    <property type="entry name" value="MYST_HAT"/>
    <property type="match status" value="1"/>
</dbReference>
<dbReference type="AlphaFoldDB" id="A0A409Y4Z7"/>
<keyword evidence="5" id="KW-0862">Zinc</keyword>
<dbReference type="SUPFAM" id="SSF55729">
    <property type="entry name" value="Acyl-CoA N-acyltransferases (Nat)"/>
    <property type="match status" value="1"/>
</dbReference>
<feature type="compositionally biased region" description="Basic residues" evidence="10">
    <location>
        <begin position="76"/>
        <end position="85"/>
    </location>
</feature>
<proteinExistence type="predicted"/>
<evidence type="ECO:0000313" key="13">
    <source>
        <dbReference type="Proteomes" id="UP000284706"/>
    </source>
</evidence>
<dbReference type="Gene3D" id="3.40.630.30">
    <property type="match status" value="1"/>
</dbReference>
<keyword evidence="3" id="KW-0479">Metal-binding</keyword>
<evidence type="ECO:0000256" key="5">
    <source>
        <dbReference type="ARBA" id="ARBA00022833"/>
    </source>
</evidence>
<dbReference type="OrthoDB" id="787137at2759"/>
<dbReference type="PANTHER" id="PTHR10615">
    <property type="entry name" value="HISTONE ACETYLTRANSFERASE"/>
    <property type="match status" value="1"/>
</dbReference>
<organism evidence="12 13">
    <name type="scientific">Gymnopilus dilepis</name>
    <dbReference type="NCBI Taxonomy" id="231916"/>
    <lineage>
        <taxon>Eukaryota</taxon>
        <taxon>Fungi</taxon>
        <taxon>Dikarya</taxon>
        <taxon>Basidiomycota</taxon>
        <taxon>Agaricomycotina</taxon>
        <taxon>Agaricomycetes</taxon>
        <taxon>Agaricomycetidae</taxon>
        <taxon>Agaricales</taxon>
        <taxon>Agaricineae</taxon>
        <taxon>Hymenogastraceae</taxon>
        <taxon>Gymnopilus</taxon>
    </lineage>
</organism>
<dbReference type="Gene3D" id="2.30.30.140">
    <property type="match status" value="1"/>
</dbReference>
<evidence type="ECO:0000256" key="9">
    <source>
        <dbReference type="ARBA" id="ARBA00023315"/>
    </source>
</evidence>
<keyword evidence="2" id="KW-0808">Transferase</keyword>
<dbReference type="InterPro" id="IPR016181">
    <property type="entry name" value="Acyl_CoA_acyltransferase"/>
</dbReference>
<keyword evidence="7" id="KW-0804">Transcription</keyword>
<dbReference type="Pfam" id="PF01853">
    <property type="entry name" value="MOZ_SAS"/>
    <property type="match status" value="1"/>
</dbReference>
<dbReference type="GO" id="GO:0005634">
    <property type="term" value="C:nucleus"/>
    <property type="evidence" value="ECO:0007669"/>
    <property type="project" value="UniProtKB-SubCell"/>
</dbReference>
<evidence type="ECO:0000313" key="12">
    <source>
        <dbReference type="EMBL" id="PPQ98075.1"/>
    </source>
</evidence>
<dbReference type="STRING" id="231916.A0A409Y4Z7"/>
<dbReference type="GO" id="GO:0006355">
    <property type="term" value="P:regulation of DNA-templated transcription"/>
    <property type="evidence" value="ECO:0007669"/>
    <property type="project" value="InterPro"/>
</dbReference>
<dbReference type="GO" id="GO:0035267">
    <property type="term" value="C:NuA4 histone acetyltransferase complex"/>
    <property type="evidence" value="ECO:0007669"/>
    <property type="project" value="TreeGrafter"/>
</dbReference>
<accession>A0A409Y4Z7</accession>
<keyword evidence="6" id="KW-0805">Transcription regulation</keyword>
<evidence type="ECO:0000256" key="3">
    <source>
        <dbReference type="ARBA" id="ARBA00022723"/>
    </source>
</evidence>
<reference evidence="12 13" key="1">
    <citation type="journal article" date="2018" name="Evol. Lett.">
        <title>Horizontal gene cluster transfer increased hallucinogenic mushroom diversity.</title>
        <authorList>
            <person name="Reynolds H.T."/>
            <person name="Vijayakumar V."/>
            <person name="Gluck-Thaler E."/>
            <person name="Korotkin H.B."/>
            <person name="Matheny P.B."/>
            <person name="Slot J.C."/>
        </authorList>
    </citation>
    <scope>NUCLEOTIDE SEQUENCE [LARGE SCALE GENOMIC DNA]</scope>
    <source>
        <strain evidence="12 13">SRW20</strain>
    </source>
</reference>
<comment type="caution">
    <text evidence="12">The sequence shown here is derived from an EMBL/GenBank/DDBJ whole genome shotgun (WGS) entry which is preliminary data.</text>
</comment>
<keyword evidence="8" id="KW-0539">Nucleus</keyword>
<feature type="region of interest" description="Disordered" evidence="10">
    <location>
        <begin position="377"/>
        <end position="401"/>
    </location>
</feature>
<dbReference type="SUPFAM" id="SSF54160">
    <property type="entry name" value="Chromo domain-like"/>
    <property type="match status" value="1"/>
</dbReference>
<evidence type="ECO:0000256" key="10">
    <source>
        <dbReference type="SAM" id="MobiDB-lite"/>
    </source>
</evidence>
<keyword evidence="9" id="KW-0012">Acyltransferase</keyword>
<dbReference type="InterPro" id="IPR016197">
    <property type="entry name" value="Chromo-like_dom_sf"/>
</dbReference>
<evidence type="ECO:0000256" key="1">
    <source>
        <dbReference type="ARBA" id="ARBA00004123"/>
    </source>
</evidence>
<protein>
    <recommendedName>
        <fullName evidence="11">MYST-type HAT domain-containing protein</fullName>
    </recommendedName>
</protein>
<dbReference type="PANTHER" id="PTHR10615:SF219">
    <property type="entry name" value="HISTONE ACETYLTRANSFERASE KAT5"/>
    <property type="match status" value="1"/>
</dbReference>
<keyword evidence="13" id="KW-1185">Reference proteome</keyword>
<feature type="domain" description="MYST-type HAT" evidence="11">
    <location>
        <begin position="150"/>
        <end position="545"/>
    </location>
</feature>
<dbReference type="InterPro" id="IPR025995">
    <property type="entry name" value="Tudor-knot"/>
</dbReference>
<name>A0A409Y4Z7_9AGAR</name>
<keyword evidence="4" id="KW-0863">Zinc-finger</keyword>
<dbReference type="Pfam" id="PF11717">
    <property type="entry name" value="Tudor-knot"/>
    <property type="match status" value="1"/>
</dbReference>
<comment type="subcellular location">
    <subcellularLocation>
        <location evidence="1">Nucleus</location>
    </subcellularLocation>
</comment>
<evidence type="ECO:0000256" key="7">
    <source>
        <dbReference type="ARBA" id="ARBA00023163"/>
    </source>
</evidence>
<dbReference type="CDD" id="cd04301">
    <property type="entry name" value="NAT_SF"/>
    <property type="match status" value="1"/>
</dbReference>
<dbReference type="InterPro" id="IPR050603">
    <property type="entry name" value="MYST_HAT"/>
</dbReference>
<feature type="region of interest" description="Disordered" evidence="10">
    <location>
        <begin position="60"/>
        <end position="114"/>
    </location>
</feature>
<evidence type="ECO:0000256" key="4">
    <source>
        <dbReference type="ARBA" id="ARBA00022771"/>
    </source>
</evidence>
<gene>
    <name evidence="12" type="ORF">CVT26_003301</name>
</gene>
<dbReference type="InterPro" id="IPR002717">
    <property type="entry name" value="HAT_MYST-type"/>
</dbReference>
<sequence>MPATHVVPIAPEAPLYTVTKNGVEKQATILHRRPGEAYVHYVDMDKRMDEWVPEDACRLLETSAPLPPPPPVTETKKRRGGRPRTRRLEEEAEASTSNTPNGAPAPLLPDPDYEMQTQDDAELTAGPAQAPMEVVMTEEEFDLRHHQQLNAQKNFDIVVFDTWKIKPWYFSPYPLTESEGEDLLASTSNQPTMKIPGVPRMSARSHGRTSDLLAGGLQRQHIGESVLWVCHFCFKYMADGIPWELHKKDCKVKHPPGKKVYQRGAHTIWEVDGAKEKLYCQNLSLFGKLFIDVKTLFFDCDNFLFYILTDAKSSEDHILGFFSKEKLSYDDYNLACIMILPQYQRKGYGMLLIEFSYELSRRAGKVVRNEGAIPQVRDDGDVEGEAERMHNSRKKKKQKGFDGEVVETNVEQKMCMMPFKAIHEPVFTSKRTYESTPRSDGGVETHVKVECTLADIARATNLRPEDAAFALNECGLLQRRVSRRAAPGRAVSVISTANGNGNGTAEPEDIRDGEYTIVITRELVEKVAKERNVKIMYLDLSCVLI</sequence>
<dbReference type="EMBL" id="NHYE01001149">
    <property type="protein sequence ID" value="PPQ98075.1"/>
    <property type="molecule type" value="Genomic_DNA"/>
</dbReference>
<dbReference type="Gene3D" id="3.30.60.60">
    <property type="entry name" value="N-acetyl transferase-like"/>
    <property type="match status" value="1"/>
</dbReference>
<evidence type="ECO:0000256" key="2">
    <source>
        <dbReference type="ARBA" id="ARBA00022679"/>
    </source>
</evidence>
<evidence type="ECO:0000256" key="8">
    <source>
        <dbReference type="ARBA" id="ARBA00023242"/>
    </source>
</evidence>
<evidence type="ECO:0000256" key="6">
    <source>
        <dbReference type="ARBA" id="ARBA00023015"/>
    </source>
</evidence>
<dbReference type="GO" id="GO:0046972">
    <property type="term" value="F:histone H4K16 acetyltransferase activity"/>
    <property type="evidence" value="ECO:0007669"/>
    <property type="project" value="TreeGrafter"/>
</dbReference>